<feature type="region of interest" description="Disordered" evidence="5">
    <location>
        <begin position="516"/>
        <end position="542"/>
    </location>
</feature>
<comment type="caution">
    <text evidence="8">The sequence shown here is derived from an EMBL/GenBank/DDBJ whole genome shotgun (WGS) entry which is preliminary data.</text>
</comment>
<evidence type="ECO:0000313" key="9">
    <source>
        <dbReference type="Proteomes" id="UP000762676"/>
    </source>
</evidence>
<evidence type="ECO:0000256" key="5">
    <source>
        <dbReference type="SAM" id="MobiDB-lite"/>
    </source>
</evidence>
<accession>A0AAV4J235</accession>
<proteinExistence type="predicted"/>
<dbReference type="InterPro" id="IPR053231">
    <property type="entry name" value="GPCR_LN-TM7"/>
</dbReference>
<dbReference type="Gene3D" id="1.20.1070.10">
    <property type="entry name" value="Rhodopsin 7-helix transmembrane proteins"/>
    <property type="match status" value="1"/>
</dbReference>
<organism evidence="8 9">
    <name type="scientific">Elysia marginata</name>
    <dbReference type="NCBI Taxonomy" id="1093978"/>
    <lineage>
        <taxon>Eukaryota</taxon>
        <taxon>Metazoa</taxon>
        <taxon>Spiralia</taxon>
        <taxon>Lophotrochozoa</taxon>
        <taxon>Mollusca</taxon>
        <taxon>Gastropoda</taxon>
        <taxon>Heterobranchia</taxon>
        <taxon>Euthyneura</taxon>
        <taxon>Panpulmonata</taxon>
        <taxon>Sacoglossa</taxon>
        <taxon>Placobranchoidea</taxon>
        <taxon>Plakobranchidae</taxon>
        <taxon>Elysia</taxon>
    </lineage>
</organism>
<keyword evidence="8" id="KW-0675">Receptor</keyword>
<dbReference type="AlphaFoldDB" id="A0AAV4J235"/>
<sequence>MTFNTTGSTGGCGQISYDLGLYARVVNLTANDQASLQKELLDLRYARFTLNLGGWTMSFKAYPSERAWYSMHPSRRQSPQTLSACVIIVSNSHLSQTRGGLRRVGTTTPNPATVRDPPSPLIRISSLLECPQIALNPGEFTTPADGPGGDLHLKWEGTSNLTGNTYLMTIEGNVSMCLEVFLAKLGFDRSKRSDAEKIVVSVLVPISAMCLVATLSVYLAFSTLRTLPGNTNIIFVVCLLCSQASLFLVYLENDVRTQGCAVKGAVTHYFGLTVLVAQTACSYHVYTAFTTMHLSSVLKKEKRYLVVYCFFTFILPLLIVGAVVIINAFPSSSLPTLAPGASPASSLNTQRLMHGNEFGFGYGGGALCLLTTPLAVWVSFLLPAVVLVVTDVVLFAITYCSLRHTMKDLETSSRDIRHVHFYFRISLLTTMAWILAIVGHVTALSMCRIAFVVVYCFVGCYTFFTLVLTRQVTRLVTGCCCGSRRPPIGRTSLNLKMVPVTECHARNPCIVATRFKPTGSGRRGGRASGREAGNDGSLRPGEIDYRQSGEYEPYTFNNDEIAQGVRFAETTH</sequence>
<keyword evidence="4 6" id="KW-0472">Membrane</keyword>
<evidence type="ECO:0000256" key="3">
    <source>
        <dbReference type="ARBA" id="ARBA00022989"/>
    </source>
</evidence>
<gene>
    <name evidence="8" type="ORF">ElyMa_001450900</name>
</gene>
<dbReference type="InterPro" id="IPR017981">
    <property type="entry name" value="GPCR_2-like_7TM"/>
</dbReference>
<evidence type="ECO:0000259" key="7">
    <source>
        <dbReference type="PROSITE" id="PS50261"/>
    </source>
</evidence>
<feature type="transmembrane region" description="Helical" evidence="6">
    <location>
        <begin position="305"/>
        <end position="329"/>
    </location>
</feature>
<feature type="transmembrane region" description="Helical" evidence="6">
    <location>
        <begin position="449"/>
        <end position="468"/>
    </location>
</feature>
<dbReference type="GO" id="GO:0016020">
    <property type="term" value="C:membrane"/>
    <property type="evidence" value="ECO:0007669"/>
    <property type="project" value="UniProtKB-SubCell"/>
</dbReference>
<keyword evidence="9" id="KW-1185">Reference proteome</keyword>
<name>A0AAV4J235_9GAST</name>
<feature type="domain" description="G-protein coupled receptors family 2 profile 2" evidence="7">
    <location>
        <begin position="196"/>
        <end position="459"/>
    </location>
</feature>
<evidence type="ECO:0000313" key="8">
    <source>
        <dbReference type="EMBL" id="GFS15502.1"/>
    </source>
</evidence>
<dbReference type="PANTHER" id="PTHR45902">
    <property type="entry name" value="LATROPHILIN RECEPTOR-LIKE PROTEIN A"/>
    <property type="match status" value="1"/>
</dbReference>
<feature type="transmembrane region" description="Helical" evidence="6">
    <location>
        <begin position="233"/>
        <end position="251"/>
    </location>
</feature>
<dbReference type="Proteomes" id="UP000762676">
    <property type="component" value="Unassembled WGS sequence"/>
</dbReference>
<evidence type="ECO:0000256" key="1">
    <source>
        <dbReference type="ARBA" id="ARBA00004141"/>
    </source>
</evidence>
<evidence type="ECO:0000256" key="4">
    <source>
        <dbReference type="ARBA" id="ARBA00023136"/>
    </source>
</evidence>
<feature type="transmembrane region" description="Helical" evidence="6">
    <location>
        <begin position="198"/>
        <end position="221"/>
    </location>
</feature>
<protein>
    <submittedName>
        <fullName evidence="8">G-protein coupled receptor Mth</fullName>
    </submittedName>
</protein>
<feature type="transmembrane region" description="Helical" evidence="6">
    <location>
        <begin position="374"/>
        <end position="400"/>
    </location>
</feature>
<keyword evidence="3 6" id="KW-1133">Transmembrane helix</keyword>
<dbReference type="EMBL" id="BMAT01002848">
    <property type="protein sequence ID" value="GFS15502.1"/>
    <property type="molecule type" value="Genomic_DNA"/>
</dbReference>
<evidence type="ECO:0000256" key="2">
    <source>
        <dbReference type="ARBA" id="ARBA00022692"/>
    </source>
</evidence>
<evidence type="ECO:0000256" key="6">
    <source>
        <dbReference type="SAM" id="Phobius"/>
    </source>
</evidence>
<comment type="subcellular location">
    <subcellularLocation>
        <location evidence="1">Membrane</location>
        <topology evidence="1">Multi-pass membrane protein</topology>
    </subcellularLocation>
</comment>
<reference evidence="8 9" key="1">
    <citation type="journal article" date="2021" name="Elife">
        <title>Chloroplast acquisition without the gene transfer in kleptoplastic sea slugs, Plakobranchus ocellatus.</title>
        <authorList>
            <person name="Maeda T."/>
            <person name="Takahashi S."/>
            <person name="Yoshida T."/>
            <person name="Shimamura S."/>
            <person name="Takaki Y."/>
            <person name="Nagai Y."/>
            <person name="Toyoda A."/>
            <person name="Suzuki Y."/>
            <person name="Arimoto A."/>
            <person name="Ishii H."/>
            <person name="Satoh N."/>
            <person name="Nishiyama T."/>
            <person name="Hasebe M."/>
            <person name="Maruyama T."/>
            <person name="Minagawa J."/>
            <person name="Obokata J."/>
            <person name="Shigenobu S."/>
        </authorList>
    </citation>
    <scope>NUCLEOTIDE SEQUENCE [LARGE SCALE GENOMIC DNA]</scope>
</reference>
<dbReference type="PANTHER" id="PTHR45902:SF4">
    <property type="entry name" value="G-PROTEIN COUPLED RECEPTORS FAMILY 2 PROFILE 2 DOMAIN-CONTAINING PROTEIN"/>
    <property type="match status" value="1"/>
</dbReference>
<keyword evidence="2 6" id="KW-0812">Transmembrane</keyword>
<dbReference type="GO" id="GO:0004888">
    <property type="term" value="F:transmembrane signaling receptor activity"/>
    <property type="evidence" value="ECO:0007669"/>
    <property type="project" value="InterPro"/>
</dbReference>
<dbReference type="GO" id="GO:0007166">
    <property type="term" value="P:cell surface receptor signaling pathway"/>
    <property type="evidence" value="ECO:0007669"/>
    <property type="project" value="InterPro"/>
</dbReference>
<dbReference type="PROSITE" id="PS50261">
    <property type="entry name" value="G_PROTEIN_RECEP_F2_4"/>
    <property type="match status" value="1"/>
</dbReference>
<feature type="transmembrane region" description="Helical" evidence="6">
    <location>
        <begin position="421"/>
        <end position="443"/>
    </location>
</feature>